<dbReference type="InterPro" id="IPR051351">
    <property type="entry name" value="Ascorbate-PTS_EIIA_comp"/>
</dbReference>
<evidence type="ECO:0000256" key="2">
    <source>
        <dbReference type="ARBA" id="ARBA00022448"/>
    </source>
</evidence>
<dbReference type="GO" id="GO:0005737">
    <property type="term" value="C:cytoplasm"/>
    <property type="evidence" value="ECO:0007669"/>
    <property type="project" value="UniProtKB-SubCell"/>
</dbReference>
<evidence type="ECO:0000313" key="9">
    <source>
        <dbReference type="Proteomes" id="UP000515480"/>
    </source>
</evidence>
<keyword evidence="9" id="KW-1185">Reference proteome</keyword>
<dbReference type="RefSeq" id="WP_185980615.1">
    <property type="nucleotide sequence ID" value="NZ_CP060204.1"/>
</dbReference>
<comment type="subcellular location">
    <subcellularLocation>
        <location evidence="1">Cytoplasm</location>
    </subcellularLocation>
</comment>
<dbReference type="GO" id="GO:0009401">
    <property type="term" value="P:phosphoenolpyruvate-dependent sugar phosphotransferase system"/>
    <property type="evidence" value="ECO:0007669"/>
    <property type="project" value="UniProtKB-KW"/>
</dbReference>
<dbReference type="GO" id="GO:0016301">
    <property type="term" value="F:kinase activity"/>
    <property type="evidence" value="ECO:0007669"/>
    <property type="project" value="UniProtKB-KW"/>
</dbReference>
<keyword evidence="2" id="KW-0813">Transport</keyword>
<accession>A0A7G7VKM9</accession>
<keyword evidence="5" id="KW-0598">Phosphotransferase system</keyword>
<evidence type="ECO:0000256" key="3">
    <source>
        <dbReference type="ARBA" id="ARBA00022490"/>
    </source>
</evidence>
<keyword evidence="6" id="KW-0418">Kinase</keyword>
<evidence type="ECO:0000256" key="1">
    <source>
        <dbReference type="ARBA" id="ARBA00004496"/>
    </source>
</evidence>
<dbReference type="Proteomes" id="UP000515480">
    <property type="component" value="Chromosome"/>
</dbReference>
<dbReference type="CDD" id="cd00211">
    <property type="entry name" value="PTS_IIA_fru"/>
    <property type="match status" value="1"/>
</dbReference>
<feature type="domain" description="PTS EIIA type-2" evidence="7">
    <location>
        <begin position="4"/>
        <end position="147"/>
    </location>
</feature>
<reference evidence="8 9" key="1">
    <citation type="submission" date="2020-07" db="EMBL/GenBank/DDBJ databases">
        <title>Complete genome and description of Selenomonas timonensis sp. nov., a new bacterium isolated from a gingivitis subject.</title>
        <authorList>
            <person name="Antezack A."/>
        </authorList>
    </citation>
    <scope>NUCLEOTIDE SEQUENCE [LARGE SCALE GENOMIC DNA]</scope>
    <source>
        <strain evidence="8 9">Marseille-Q3039</strain>
    </source>
</reference>
<sequence>MLGDYISPGGIMLQETCRDWAACIDRGAAPLLTCGAILPSYPEAIKRSHREMGPYMVIAPGIMLAHARPEAGAKAVGLTILTLREPIAFGSEHNDPVRLVITLATPDAKSHVEMLEALSEFLMTEGMAERLMAAKCVESAEALFGKKKRSA</sequence>
<dbReference type="PROSITE" id="PS51094">
    <property type="entry name" value="PTS_EIIA_TYPE_2"/>
    <property type="match status" value="1"/>
</dbReference>
<dbReference type="AlphaFoldDB" id="A0A7G7VKM9"/>
<keyword evidence="4" id="KW-0808">Transferase</keyword>
<keyword evidence="8" id="KW-0762">Sugar transport</keyword>
<dbReference type="Gene3D" id="3.40.930.10">
    <property type="entry name" value="Mannitol-specific EII, Chain A"/>
    <property type="match status" value="1"/>
</dbReference>
<evidence type="ECO:0000256" key="5">
    <source>
        <dbReference type="ARBA" id="ARBA00022683"/>
    </source>
</evidence>
<evidence type="ECO:0000256" key="6">
    <source>
        <dbReference type="ARBA" id="ARBA00022777"/>
    </source>
</evidence>
<keyword evidence="3" id="KW-0963">Cytoplasm</keyword>
<protein>
    <submittedName>
        <fullName evidence="8">PTS sugar transporter subunit IIA</fullName>
    </submittedName>
</protein>
<name>A0A7G7VKM9_9FIRM</name>
<dbReference type="KEGG" id="stim:H1B31_01545"/>
<dbReference type="EMBL" id="CP060204">
    <property type="protein sequence ID" value="QNH54672.1"/>
    <property type="molecule type" value="Genomic_DNA"/>
</dbReference>
<dbReference type="SUPFAM" id="SSF55804">
    <property type="entry name" value="Phoshotransferase/anion transport protein"/>
    <property type="match status" value="1"/>
</dbReference>
<evidence type="ECO:0000313" key="8">
    <source>
        <dbReference type="EMBL" id="QNH54672.1"/>
    </source>
</evidence>
<dbReference type="InterPro" id="IPR002178">
    <property type="entry name" value="PTS_EIIA_type-2_dom"/>
</dbReference>
<organism evidence="8 9">
    <name type="scientific">Selenomonas timonae</name>
    <dbReference type="NCBI Taxonomy" id="2754044"/>
    <lineage>
        <taxon>Bacteria</taxon>
        <taxon>Bacillati</taxon>
        <taxon>Bacillota</taxon>
        <taxon>Negativicutes</taxon>
        <taxon>Selenomonadales</taxon>
        <taxon>Selenomonadaceae</taxon>
        <taxon>Selenomonas</taxon>
    </lineage>
</organism>
<gene>
    <name evidence="8" type="ORF">H1B31_01545</name>
</gene>
<evidence type="ECO:0000256" key="4">
    <source>
        <dbReference type="ARBA" id="ARBA00022679"/>
    </source>
</evidence>
<proteinExistence type="predicted"/>
<dbReference type="PANTHER" id="PTHR36203">
    <property type="entry name" value="ASCORBATE-SPECIFIC PTS SYSTEM EIIA COMPONENT"/>
    <property type="match status" value="1"/>
</dbReference>
<dbReference type="PANTHER" id="PTHR36203:SF4">
    <property type="entry name" value="MANNITOL-SPECIFIC CRYPTIC PHOSPHOTRANSFERASE ENZYME IIA COMPONENT"/>
    <property type="match status" value="1"/>
</dbReference>
<dbReference type="Pfam" id="PF00359">
    <property type="entry name" value="PTS_EIIA_2"/>
    <property type="match status" value="1"/>
</dbReference>
<dbReference type="InterPro" id="IPR016152">
    <property type="entry name" value="PTrfase/Anion_transptr"/>
</dbReference>
<evidence type="ECO:0000259" key="7">
    <source>
        <dbReference type="PROSITE" id="PS51094"/>
    </source>
</evidence>